<gene>
    <name evidence="2" type="ORF">ACFOOI_00205</name>
</gene>
<proteinExistence type="predicted"/>
<feature type="transmembrane region" description="Helical" evidence="1">
    <location>
        <begin position="83"/>
        <end position="101"/>
    </location>
</feature>
<keyword evidence="1" id="KW-0812">Transmembrane</keyword>
<feature type="transmembrane region" description="Helical" evidence="1">
    <location>
        <begin position="152"/>
        <end position="178"/>
    </location>
</feature>
<name>A0ABV7YQD1_9BACT</name>
<evidence type="ECO:0000313" key="3">
    <source>
        <dbReference type="Proteomes" id="UP001595616"/>
    </source>
</evidence>
<keyword evidence="1" id="KW-0472">Membrane</keyword>
<accession>A0ABV7YQD1</accession>
<sequence length="179" mass="19854">MTALDAIGKFYENEALGNDGGAEKKIIWFKFGFIYIPMPNLASRSENLYLHDISHVVTGNDVSWKGESSTGSWEIGAGGWMNLWFPMILTIWSMGIGVMFYTKASYRAFQKGKTMYNAGTCGIPLDELLPLSIEELTAKLTRPAGQENKANYFVWAAICIVAWVVPLALIGYGIYSIFA</sequence>
<dbReference type="EMBL" id="JBHRYQ010000001">
    <property type="protein sequence ID" value="MFC3809057.1"/>
    <property type="molecule type" value="Genomic_DNA"/>
</dbReference>
<organism evidence="2 3">
    <name type="scientific">Lacihabitans lacunae</name>
    <dbReference type="NCBI Taxonomy" id="1028214"/>
    <lineage>
        <taxon>Bacteria</taxon>
        <taxon>Pseudomonadati</taxon>
        <taxon>Bacteroidota</taxon>
        <taxon>Cytophagia</taxon>
        <taxon>Cytophagales</taxon>
        <taxon>Leadbetterellaceae</taxon>
        <taxon>Lacihabitans</taxon>
    </lineage>
</organism>
<evidence type="ECO:0000256" key="1">
    <source>
        <dbReference type="SAM" id="Phobius"/>
    </source>
</evidence>
<comment type="caution">
    <text evidence="2">The sequence shown here is derived from an EMBL/GenBank/DDBJ whole genome shotgun (WGS) entry which is preliminary data.</text>
</comment>
<protein>
    <submittedName>
        <fullName evidence="2">Uncharacterized protein</fullName>
    </submittedName>
</protein>
<keyword evidence="3" id="KW-1185">Reference proteome</keyword>
<dbReference type="RefSeq" id="WP_379833555.1">
    <property type="nucleotide sequence ID" value="NZ_JBHRYQ010000001.1"/>
</dbReference>
<reference evidence="3" key="1">
    <citation type="journal article" date="2019" name="Int. J. Syst. Evol. Microbiol.">
        <title>The Global Catalogue of Microorganisms (GCM) 10K type strain sequencing project: providing services to taxonomists for standard genome sequencing and annotation.</title>
        <authorList>
            <consortium name="The Broad Institute Genomics Platform"/>
            <consortium name="The Broad Institute Genome Sequencing Center for Infectious Disease"/>
            <person name="Wu L."/>
            <person name="Ma J."/>
        </authorList>
    </citation>
    <scope>NUCLEOTIDE SEQUENCE [LARGE SCALE GENOMIC DNA]</scope>
    <source>
        <strain evidence="3">CECT 7956</strain>
    </source>
</reference>
<dbReference type="Proteomes" id="UP001595616">
    <property type="component" value="Unassembled WGS sequence"/>
</dbReference>
<keyword evidence="1" id="KW-1133">Transmembrane helix</keyword>
<evidence type="ECO:0000313" key="2">
    <source>
        <dbReference type="EMBL" id="MFC3809057.1"/>
    </source>
</evidence>